<keyword evidence="6" id="KW-1185">Reference proteome</keyword>
<feature type="domain" description="ABC transporter" evidence="4">
    <location>
        <begin position="10"/>
        <end position="238"/>
    </location>
</feature>
<gene>
    <name evidence="5" type="ORF">P4H66_03095</name>
</gene>
<evidence type="ECO:0000259" key="4">
    <source>
        <dbReference type="PROSITE" id="PS50893"/>
    </source>
</evidence>
<evidence type="ECO:0000256" key="3">
    <source>
        <dbReference type="ARBA" id="ARBA00022840"/>
    </source>
</evidence>
<dbReference type="InterPro" id="IPR003439">
    <property type="entry name" value="ABC_transporter-like_ATP-bd"/>
</dbReference>
<accession>A0ABU6GID7</accession>
<sequence length="265" mass="29679">MPVQKSTPLMEINHISVAYQDNRSILNDIHLTINQGEFVSIIGKSGCGKSTLLNVIAGYIKPKHGKITVQGREVTKPGPDRGFVFQDLALFPWLSVLDNVSFGLRMAGVSKQEILERSKEAIRMVGLSGSENKSISDLSGGMKQRVAIARTLVTKPNILLMDEPFSALDEQTRESLQEELLRIQKETDMTVILVTHSIDEAIYLSDRVAVFDDQGGIHNMIHIGLGKPRIPEIRVSSYFNEYKKQLMQDLRYDFQIQYESEGSGI</sequence>
<dbReference type="SMART" id="SM00382">
    <property type="entry name" value="AAA"/>
    <property type="match status" value="1"/>
</dbReference>
<comment type="caution">
    <text evidence="5">The sequence shown here is derived from an EMBL/GenBank/DDBJ whole genome shotgun (WGS) entry which is preliminary data.</text>
</comment>
<dbReference type="Proteomes" id="UP001344632">
    <property type="component" value="Unassembled WGS sequence"/>
</dbReference>
<dbReference type="Pfam" id="PF00005">
    <property type="entry name" value="ABC_tran"/>
    <property type="match status" value="1"/>
</dbReference>
<dbReference type="PROSITE" id="PS00211">
    <property type="entry name" value="ABC_TRANSPORTER_1"/>
    <property type="match status" value="1"/>
</dbReference>
<dbReference type="RefSeq" id="WP_136604275.1">
    <property type="nucleotide sequence ID" value="NZ_JARLKZ010000002.1"/>
</dbReference>
<keyword evidence="3 5" id="KW-0067">ATP-binding</keyword>
<dbReference type="CDD" id="cd03293">
    <property type="entry name" value="ABC_NrtD_SsuB_transporters"/>
    <property type="match status" value="1"/>
</dbReference>
<keyword evidence="1" id="KW-0813">Transport</keyword>
<dbReference type="InterPro" id="IPR003593">
    <property type="entry name" value="AAA+_ATPase"/>
</dbReference>
<dbReference type="PROSITE" id="PS50893">
    <property type="entry name" value="ABC_TRANSPORTER_2"/>
    <property type="match status" value="1"/>
</dbReference>
<evidence type="ECO:0000256" key="2">
    <source>
        <dbReference type="ARBA" id="ARBA00022741"/>
    </source>
</evidence>
<dbReference type="GO" id="GO:0005524">
    <property type="term" value="F:ATP binding"/>
    <property type="evidence" value="ECO:0007669"/>
    <property type="project" value="UniProtKB-KW"/>
</dbReference>
<dbReference type="PANTHER" id="PTHR42788:SF13">
    <property type="entry name" value="ALIPHATIC SULFONATES IMPORT ATP-BINDING PROTEIN SSUB"/>
    <property type="match status" value="1"/>
</dbReference>
<protein>
    <submittedName>
        <fullName evidence="5">ABC transporter ATP-binding protein</fullName>
    </submittedName>
</protein>
<dbReference type="SUPFAM" id="SSF52540">
    <property type="entry name" value="P-loop containing nucleoside triphosphate hydrolases"/>
    <property type="match status" value="1"/>
</dbReference>
<dbReference type="Gene3D" id="3.40.50.300">
    <property type="entry name" value="P-loop containing nucleotide triphosphate hydrolases"/>
    <property type="match status" value="1"/>
</dbReference>
<dbReference type="PANTHER" id="PTHR42788">
    <property type="entry name" value="TAURINE IMPORT ATP-BINDING PROTEIN-RELATED"/>
    <property type="match status" value="1"/>
</dbReference>
<evidence type="ECO:0000313" key="6">
    <source>
        <dbReference type="Proteomes" id="UP001344632"/>
    </source>
</evidence>
<proteinExistence type="predicted"/>
<reference evidence="5 6" key="1">
    <citation type="submission" date="2023-03" db="EMBL/GenBank/DDBJ databases">
        <title>Bacillus Genome Sequencing.</title>
        <authorList>
            <person name="Dunlap C."/>
        </authorList>
    </citation>
    <scope>NUCLEOTIDE SEQUENCE [LARGE SCALE GENOMIC DNA]</scope>
    <source>
        <strain evidence="5 6">BD-525</strain>
    </source>
</reference>
<keyword evidence="2" id="KW-0547">Nucleotide-binding</keyword>
<dbReference type="InterPro" id="IPR050166">
    <property type="entry name" value="ABC_transporter_ATP-bind"/>
</dbReference>
<dbReference type="InterPro" id="IPR017871">
    <property type="entry name" value="ABC_transporter-like_CS"/>
</dbReference>
<dbReference type="EMBL" id="JARLKZ010000002">
    <property type="protein sequence ID" value="MEC0238857.1"/>
    <property type="molecule type" value="Genomic_DNA"/>
</dbReference>
<evidence type="ECO:0000313" key="5">
    <source>
        <dbReference type="EMBL" id="MEC0238857.1"/>
    </source>
</evidence>
<organism evidence="5 6">
    <name type="scientific">Paenibacillus dokdonensis</name>
    <dbReference type="NCBI Taxonomy" id="2567944"/>
    <lineage>
        <taxon>Bacteria</taxon>
        <taxon>Bacillati</taxon>
        <taxon>Bacillota</taxon>
        <taxon>Bacilli</taxon>
        <taxon>Bacillales</taxon>
        <taxon>Paenibacillaceae</taxon>
        <taxon>Paenibacillus</taxon>
    </lineage>
</organism>
<dbReference type="InterPro" id="IPR027417">
    <property type="entry name" value="P-loop_NTPase"/>
</dbReference>
<evidence type="ECO:0000256" key="1">
    <source>
        <dbReference type="ARBA" id="ARBA00022448"/>
    </source>
</evidence>
<name>A0ABU6GID7_9BACL</name>